<name>A0A9N9H8Q3_FUNMO</name>
<dbReference type="GO" id="GO:0003677">
    <property type="term" value="F:DNA binding"/>
    <property type="evidence" value="ECO:0007669"/>
    <property type="project" value="TreeGrafter"/>
</dbReference>
<evidence type="ECO:0000313" key="12">
    <source>
        <dbReference type="Proteomes" id="UP000789375"/>
    </source>
</evidence>
<dbReference type="Pfam" id="PF05236">
    <property type="entry name" value="TAF4"/>
    <property type="match status" value="1"/>
</dbReference>
<dbReference type="AlphaFoldDB" id="A0A9N9H8Q3"/>
<keyword evidence="6" id="KW-0539">Nucleus</keyword>
<dbReference type="PANTHER" id="PTHR15138:SF14">
    <property type="entry name" value="TRANSCRIPTION INITIATION FACTOR TFIID SUBUNIT 4"/>
    <property type="match status" value="1"/>
</dbReference>
<dbReference type="InterPro" id="IPR045144">
    <property type="entry name" value="TAF4"/>
</dbReference>
<comment type="function">
    <text evidence="7">Functions as a component of the DNA-binding general transcription factor complex TFIID. Binding of TFIID to a promoter (with or without TATA element) is the initial step in pre-initiation complex (PIC) formation. TFIID plays a key role in the regulation of gene expression by RNA polymerase II through different activities such as transcription activator interaction, core promoter recognition and selectivity, TFIIA and TFIIB interaction, chromatin modification (histone acetylation by TAF1), facilitation of DNA opening and initiation of transcription.</text>
</comment>
<comment type="similarity">
    <text evidence="2">Belongs to the TAF4 family.</text>
</comment>
<dbReference type="GO" id="GO:0016251">
    <property type="term" value="F:RNA polymerase II general transcription initiation factor activity"/>
    <property type="evidence" value="ECO:0007669"/>
    <property type="project" value="TreeGrafter"/>
</dbReference>
<feature type="region of interest" description="Disordered" evidence="9">
    <location>
        <begin position="331"/>
        <end position="372"/>
    </location>
</feature>
<dbReference type="PANTHER" id="PTHR15138">
    <property type="entry name" value="TRANSCRIPTION INITIATION FACTOR TFIID SUBUNIT 4"/>
    <property type="match status" value="1"/>
</dbReference>
<dbReference type="GO" id="GO:0006367">
    <property type="term" value="P:transcription initiation at RNA polymerase II promoter"/>
    <property type="evidence" value="ECO:0007669"/>
    <property type="project" value="TreeGrafter"/>
</dbReference>
<evidence type="ECO:0000256" key="2">
    <source>
        <dbReference type="ARBA" id="ARBA00006178"/>
    </source>
</evidence>
<gene>
    <name evidence="11" type="ORF">FMOSSE_LOCUS11980</name>
</gene>
<evidence type="ECO:0000256" key="9">
    <source>
        <dbReference type="SAM" id="MobiDB-lite"/>
    </source>
</evidence>
<reference evidence="11" key="1">
    <citation type="submission" date="2021-06" db="EMBL/GenBank/DDBJ databases">
        <authorList>
            <person name="Kallberg Y."/>
            <person name="Tangrot J."/>
            <person name="Rosling A."/>
        </authorList>
    </citation>
    <scope>NUCLEOTIDE SEQUENCE</scope>
    <source>
        <strain evidence="11">87-6 pot B 2015</strain>
    </source>
</reference>
<protein>
    <recommendedName>
        <fullName evidence="3">Transcription initiation factor TFIID subunit 4</fullName>
    </recommendedName>
    <alternativeName>
        <fullName evidence="8">TBP-associated factor 4</fullName>
    </alternativeName>
</protein>
<dbReference type="InterPro" id="IPR009072">
    <property type="entry name" value="Histone-fold"/>
</dbReference>
<evidence type="ECO:0000256" key="4">
    <source>
        <dbReference type="ARBA" id="ARBA00023015"/>
    </source>
</evidence>
<dbReference type="CDD" id="cd08045">
    <property type="entry name" value="HFD_TAF4"/>
    <property type="match status" value="1"/>
</dbReference>
<feature type="region of interest" description="Disordered" evidence="9">
    <location>
        <begin position="244"/>
        <end position="309"/>
    </location>
</feature>
<comment type="subcellular location">
    <subcellularLocation>
        <location evidence="1">Nucleus</location>
    </subcellularLocation>
</comment>
<accession>A0A9N9H8Q3</accession>
<proteinExistence type="inferred from homology"/>
<keyword evidence="5" id="KW-0804">Transcription</keyword>
<keyword evidence="12" id="KW-1185">Reference proteome</keyword>
<dbReference type="GO" id="GO:0005669">
    <property type="term" value="C:transcription factor TFIID complex"/>
    <property type="evidence" value="ECO:0007669"/>
    <property type="project" value="InterPro"/>
</dbReference>
<evidence type="ECO:0000256" key="8">
    <source>
        <dbReference type="ARBA" id="ARBA00031747"/>
    </source>
</evidence>
<feature type="compositionally biased region" description="Basic and acidic residues" evidence="9">
    <location>
        <begin position="244"/>
        <end position="262"/>
    </location>
</feature>
<dbReference type="GO" id="GO:0046982">
    <property type="term" value="F:protein heterodimerization activity"/>
    <property type="evidence" value="ECO:0007669"/>
    <property type="project" value="InterPro"/>
</dbReference>
<evidence type="ECO:0000256" key="3">
    <source>
        <dbReference type="ARBA" id="ARBA00017306"/>
    </source>
</evidence>
<dbReference type="Proteomes" id="UP000789375">
    <property type="component" value="Unassembled WGS sequence"/>
</dbReference>
<dbReference type="Gene3D" id="1.10.20.10">
    <property type="entry name" value="Histone, subunit A"/>
    <property type="match status" value="1"/>
</dbReference>
<comment type="caution">
    <text evidence="11">The sequence shown here is derived from an EMBL/GenBank/DDBJ whole genome shotgun (WGS) entry which is preliminary data.</text>
</comment>
<sequence length="437" mass="47679">MKKLTTTTPVVKLEQQVGGTATSNSNVSGIRPIPSLDQTMPTIPRQPMGPPLQPPTGYRSAIYTNNNVSNQIMVLPRLNTQLGNPILRRTTAPAAPGIAGSTDEKASYDDVLTFTGVDLKEETDNILRENELLGARQSASTIQLPDRSRTQSFLDQNKLTSVVTSIAMQQKLGVNPDVMTYLALATQERIRSLVEAMIAAKNHRIHSEHIHHPSVNGVENLPMYKEVVSLDVKSQLLAIEKVEREQERKRRESRAGSKHDKTEDEDAKDQSENVPLTPTVAPKRHKRQKKEREGTLPAPSIHKLTVDTKNTNMTALSAAGGKTKSWMIDLQPEPSTINGSDTTPAAGSRPSRGRSRSISNVKNLASSKRGESQLVGSSFTHFVTNPSITGQQQPLNGPVPTITVKDALFVLEKDRGGGGGAGSSREVLMKGYVKWLR</sequence>
<feature type="compositionally biased region" description="Polar residues" evidence="9">
    <location>
        <begin position="333"/>
        <end position="343"/>
    </location>
</feature>
<feature type="domain" description="Transcription initiation factor TFIID component TAF4 C-terminal" evidence="10">
    <location>
        <begin position="109"/>
        <end position="417"/>
    </location>
</feature>
<keyword evidence="4" id="KW-0805">Transcription regulation</keyword>
<evidence type="ECO:0000256" key="1">
    <source>
        <dbReference type="ARBA" id="ARBA00004123"/>
    </source>
</evidence>
<evidence type="ECO:0000256" key="5">
    <source>
        <dbReference type="ARBA" id="ARBA00023163"/>
    </source>
</evidence>
<evidence type="ECO:0000256" key="6">
    <source>
        <dbReference type="ARBA" id="ARBA00023242"/>
    </source>
</evidence>
<organism evidence="11 12">
    <name type="scientific">Funneliformis mosseae</name>
    <name type="common">Endomycorrhizal fungus</name>
    <name type="synonym">Glomus mosseae</name>
    <dbReference type="NCBI Taxonomy" id="27381"/>
    <lineage>
        <taxon>Eukaryota</taxon>
        <taxon>Fungi</taxon>
        <taxon>Fungi incertae sedis</taxon>
        <taxon>Mucoromycota</taxon>
        <taxon>Glomeromycotina</taxon>
        <taxon>Glomeromycetes</taxon>
        <taxon>Glomerales</taxon>
        <taxon>Glomeraceae</taxon>
        <taxon>Funneliformis</taxon>
    </lineage>
</organism>
<evidence type="ECO:0000256" key="7">
    <source>
        <dbReference type="ARBA" id="ARBA00025346"/>
    </source>
</evidence>
<dbReference type="InterPro" id="IPR007900">
    <property type="entry name" value="TAF4_C"/>
</dbReference>
<evidence type="ECO:0000313" key="11">
    <source>
        <dbReference type="EMBL" id="CAG8661855.1"/>
    </source>
</evidence>
<evidence type="ECO:0000259" key="10">
    <source>
        <dbReference type="Pfam" id="PF05236"/>
    </source>
</evidence>
<dbReference type="EMBL" id="CAJVPP010005220">
    <property type="protein sequence ID" value="CAG8661855.1"/>
    <property type="molecule type" value="Genomic_DNA"/>
</dbReference>